<dbReference type="EMBL" id="WBKB01000003">
    <property type="protein sequence ID" value="KAB1643560.1"/>
    <property type="molecule type" value="Genomic_DNA"/>
</dbReference>
<dbReference type="OrthoDB" id="3078420at2"/>
<feature type="region of interest" description="Disordered" evidence="1">
    <location>
        <begin position="239"/>
        <end position="260"/>
    </location>
</feature>
<dbReference type="InterPro" id="IPR029062">
    <property type="entry name" value="Class_I_gatase-like"/>
</dbReference>
<evidence type="ECO:0000313" key="3">
    <source>
        <dbReference type="Proteomes" id="UP000433493"/>
    </source>
</evidence>
<proteinExistence type="predicted"/>
<name>A0A7J5BBN7_9MICO</name>
<dbReference type="Gene3D" id="3.40.50.880">
    <property type="match status" value="1"/>
</dbReference>
<evidence type="ECO:0008006" key="4">
    <source>
        <dbReference type="Google" id="ProtNLM"/>
    </source>
</evidence>
<feature type="compositionally biased region" description="Acidic residues" evidence="1">
    <location>
        <begin position="250"/>
        <end position="260"/>
    </location>
</feature>
<gene>
    <name evidence="2" type="ORF">F8O05_06665</name>
</gene>
<dbReference type="AlphaFoldDB" id="A0A7J5BBN7"/>
<dbReference type="RefSeq" id="WP_158051975.1">
    <property type="nucleotide sequence ID" value="NZ_WBKB01000003.1"/>
</dbReference>
<organism evidence="2 3">
    <name type="scientific">Gulosibacter chungangensis</name>
    <dbReference type="NCBI Taxonomy" id="979746"/>
    <lineage>
        <taxon>Bacteria</taxon>
        <taxon>Bacillati</taxon>
        <taxon>Actinomycetota</taxon>
        <taxon>Actinomycetes</taxon>
        <taxon>Micrococcales</taxon>
        <taxon>Microbacteriaceae</taxon>
        <taxon>Gulosibacter</taxon>
    </lineage>
</organism>
<protein>
    <recommendedName>
        <fullName evidence="4">Cyanophycinase</fullName>
    </recommendedName>
</protein>
<evidence type="ECO:0000256" key="1">
    <source>
        <dbReference type="SAM" id="MobiDB-lite"/>
    </source>
</evidence>
<accession>A0A7J5BBN7</accession>
<sequence length="260" mass="25831">MSILLAGGGETEALRPFAETFVAHVNARASQLPAKVAVVAAVAQPKASLAEISTLFDGLGVELVPVAASVDAKGSVTQGFDGGELLTADGIVVADGQPLSILSALETRVPDVRRLVHEQVPFFGIGGGAVVASEVAILGGTEIGGVRVAPDVAGSSVISGEVRAEQGLGLVDLTILSNAAQRGLVGLAVACCEAGIVDRILALDEATALEISEAGIELIGTGSLWHVVGDAGGVTVSSSRAASAEHADEAGDAGETEPGQ</sequence>
<dbReference type="Proteomes" id="UP000433493">
    <property type="component" value="Unassembled WGS sequence"/>
</dbReference>
<comment type="caution">
    <text evidence="2">The sequence shown here is derived from an EMBL/GenBank/DDBJ whole genome shotgun (WGS) entry which is preliminary data.</text>
</comment>
<keyword evidence="3" id="KW-1185">Reference proteome</keyword>
<dbReference type="SUPFAM" id="SSF52317">
    <property type="entry name" value="Class I glutamine amidotransferase-like"/>
    <property type="match status" value="1"/>
</dbReference>
<reference evidence="2 3" key="1">
    <citation type="submission" date="2019-09" db="EMBL/GenBank/DDBJ databases">
        <title>Phylogeny of genus Pseudoclavibacter and closely related genus.</title>
        <authorList>
            <person name="Li Y."/>
        </authorList>
    </citation>
    <scope>NUCLEOTIDE SEQUENCE [LARGE SCALE GENOMIC DNA]</scope>
    <source>
        <strain evidence="2 3">KCTC 13959</strain>
    </source>
</reference>
<evidence type="ECO:0000313" key="2">
    <source>
        <dbReference type="EMBL" id="KAB1643560.1"/>
    </source>
</evidence>